<dbReference type="GO" id="GO:0005739">
    <property type="term" value="C:mitochondrion"/>
    <property type="evidence" value="ECO:0007669"/>
    <property type="project" value="TreeGrafter"/>
</dbReference>
<dbReference type="InterPro" id="IPR011990">
    <property type="entry name" value="TPR-like_helical_dom_sf"/>
</dbReference>
<feature type="domain" description="PROP1-like PPR" evidence="4">
    <location>
        <begin position="244"/>
        <end position="351"/>
    </location>
</feature>
<dbReference type="Ensembl" id="ENSMALT00000001754.1">
    <property type="protein sequence ID" value="ENSMALP00000001703.1"/>
    <property type="gene ID" value="ENSMALG00000001271.1"/>
</dbReference>
<dbReference type="Proteomes" id="UP000261600">
    <property type="component" value="Unplaced"/>
</dbReference>
<reference evidence="5" key="2">
    <citation type="submission" date="2025-09" db="UniProtKB">
        <authorList>
            <consortium name="Ensembl"/>
        </authorList>
    </citation>
    <scope>IDENTIFICATION</scope>
</reference>
<dbReference type="PROSITE" id="PS51375">
    <property type="entry name" value="PPR"/>
    <property type="match status" value="4"/>
</dbReference>
<name>A0A3Q3ICV0_MONAL</name>
<accession>A0A3Q3ICV0</accession>
<feature type="repeat" description="PPR" evidence="2">
    <location>
        <begin position="252"/>
        <end position="286"/>
    </location>
</feature>
<reference evidence="5" key="1">
    <citation type="submission" date="2025-08" db="UniProtKB">
        <authorList>
            <consortium name="Ensembl"/>
        </authorList>
    </citation>
    <scope>IDENTIFICATION</scope>
</reference>
<dbReference type="GO" id="GO:0003730">
    <property type="term" value="F:mRNA 3'-UTR binding"/>
    <property type="evidence" value="ECO:0007669"/>
    <property type="project" value="TreeGrafter"/>
</dbReference>
<evidence type="ECO:0000256" key="1">
    <source>
        <dbReference type="ARBA" id="ARBA00022737"/>
    </source>
</evidence>
<dbReference type="PANTHER" id="PTHR46669">
    <property type="entry name" value="LEUCINE-RICH PPR MOTIF-CONTAINING PROTEIN, MITOCHONDRIAL"/>
    <property type="match status" value="1"/>
</dbReference>
<feature type="repeat" description="PPR" evidence="2">
    <location>
        <begin position="780"/>
        <end position="814"/>
    </location>
</feature>
<evidence type="ECO:0000313" key="6">
    <source>
        <dbReference type="Proteomes" id="UP000261600"/>
    </source>
</evidence>
<keyword evidence="1" id="KW-0677">Repeat</keyword>
<dbReference type="GO" id="GO:0005634">
    <property type="term" value="C:nucleus"/>
    <property type="evidence" value="ECO:0007669"/>
    <property type="project" value="TreeGrafter"/>
</dbReference>
<dbReference type="GO" id="GO:0070129">
    <property type="term" value="P:regulation of mitochondrial translation"/>
    <property type="evidence" value="ECO:0007669"/>
    <property type="project" value="TreeGrafter"/>
</dbReference>
<keyword evidence="3" id="KW-0175">Coiled coil</keyword>
<evidence type="ECO:0000256" key="2">
    <source>
        <dbReference type="PROSITE-ProRule" id="PRU00708"/>
    </source>
</evidence>
<dbReference type="PANTHER" id="PTHR46669:SF1">
    <property type="entry name" value="LEUCINE-RICH PPR MOTIF-CONTAINING PROTEIN, MITOCHONDRIAL"/>
    <property type="match status" value="1"/>
</dbReference>
<dbReference type="InterPro" id="IPR033490">
    <property type="entry name" value="LRP130"/>
</dbReference>
<feature type="repeat" description="PPR" evidence="2">
    <location>
        <begin position="217"/>
        <end position="251"/>
    </location>
</feature>
<dbReference type="GeneID" id="109960106"/>
<dbReference type="STRING" id="43700.ENSMALP00000001703"/>
<dbReference type="OrthoDB" id="185373at2759"/>
<dbReference type="InterPro" id="IPR033443">
    <property type="entry name" value="PROP1-like_PPR_dom"/>
</dbReference>
<feature type="repeat" description="PPR" evidence="2">
    <location>
        <begin position="981"/>
        <end position="1015"/>
    </location>
</feature>
<dbReference type="Pfam" id="PF01535">
    <property type="entry name" value="PPR"/>
    <property type="match status" value="3"/>
</dbReference>
<organism evidence="5 6">
    <name type="scientific">Monopterus albus</name>
    <name type="common">Swamp eel</name>
    <dbReference type="NCBI Taxonomy" id="43700"/>
    <lineage>
        <taxon>Eukaryota</taxon>
        <taxon>Metazoa</taxon>
        <taxon>Chordata</taxon>
        <taxon>Craniata</taxon>
        <taxon>Vertebrata</taxon>
        <taxon>Euteleostomi</taxon>
        <taxon>Actinopterygii</taxon>
        <taxon>Neopterygii</taxon>
        <taxon>Teleostei</taxon>
        <taxon>Neoteleostei</taxon>
        <taxon>Acanthomorphata</taxon>
        <taxon>Anabantaria</taxon>
        <taxon>Synbranchiformes</taxon>
        <taxon>Synbranchidae</taxon>
        <taxon>Monopterus</taxon>
    </lineage>
</organism>
<dbReference type="RefSeq" id="XP_020455637.1">
    <property type="nucleotide sequence ID" value="XM_020599981.1"/>
</dbReference>
<evidence type="ECO:0000256" key="3">
    <source>
        <dbReference type="SAM" id="Coils"/>
    </source>
</evidence>
<dbReference type="Gene3D" id="1.25.40.10">
    <property type="entry name" value="Tetratricopeptide repeat domain"/>
    <property type="match status" value="3"/>
</dbReference>
<proteinExistence type="predicted"/>
<evidence type="ECO:0000313" key="5">
    <source>
        <dbReference type="Ensembl" id="ENSMALP00000001703.1"/>
    </source>
</evidence>
<dbReference type="NCBIfam" id="TIGR00756">
    <property type="entry name" value="PPR"/>
    <property type="match status" value="3"/>
</dbReference>
<evidence type="ECO:0000259" key="4">
    <source>
        <dbReference type="Pfam" id="PF17177"/>
    </source>
</evidence>
<feature type="coiled-coil region" evidence="3">
    <location>
        <begin position="687"/>
        <end position="741"/>
    </location>
</feature>
<dbReference type="Pfam" id="PF17177">
    <property type="entry name" value="PPR_long"/>
    <property type="match status" value="1"/>
</dbReference>
<keyword evidence="6" id="KW-1185">Reference proteome</keyword>
<sequence length="1421" mass="159101">MPFHAATENMAALLRSARLLKFSPSGLLLNAGTKRNGPLFSRLYSGALAGRRTGVCSRQISRASENVSSRVWPYAVGCLRSYAVATDLKDEASVAVQSKQSQQFDWALTKLDSSVRRTGRITKTLLLQIFHNFCRTGYPSGNQALLLLRSCGSLLPEVPLEERTELAHHIWEKVQELGAQYDVSHYNALLKVYLQNEFKFSPTDFLAKMEAANIQPNRVTYQRLIAAYCQNGDIQGASTILGFMKSKDLPITEAVFSSLLTGHARAGDIESAKNILSVMRGAGIEPGSDTYVSLLNVYAEKGDLDGLKKTLEEAEAADSSLMDQEFLRVIYTLARAGHQQHVPELVGHLRHERGYSPDAMNLCLHLITQGHEDTAFVVLKSFHLLQSDSFNNPPSLGNFFLRHCVNMDVAVEKISHYCRYLQESNLHTAPLSFALYCALEARKTGMSLELMKILKEQGLPIKPHYFWPLLTQRMKENNTAGVVELAKAMEQLGMSPDADTLSGYILPVFSSTEAAQQALKDAGISLESKGLLSSVIRLMAQRDLAKAYTLLSDPSFPSLDLNAFRGSLITGFKKSADVESMAKITELLYKDERFSTGSVTPAESVSYFLYSLINSIPEVKVHEEEDKLRKYFNQLQIRNITIPDNIYRGIKNLLESYHIPELIKDVITLVEPTSQVHSGYVPAVSNGKRSEVTLLELEQKLAELEAENKPLGSVFKQTIQALCVEENLQRALELQQKHEEEMTVGLYATLINLCCHHDNVEEALNLKRELSRKDSSAVLDASKYIALIRLLSKNDRVEEAVDILKEMKEKEVVLNDMHNSLLFYALNALVVKGSTSTIQRLLDTVFTLGLAKPSSSLCSPLISVHLESKDLSGAVEAVMECMKRYKQLPRIHDVLVGLVEKGDTELLQKVMDFVSQERGDLFFASLQTGRYREARKIIETPGLRARPGRLQWYAEKCISANQMETLEEMVDMTAKLFECDRDEMYSYLLRLCKETNNWQKAEAVWMKMQEENIVPRERTLHMLAEILRNNGQEVPFELPEAWYEQVTSATAPTTATNDNLYQVRLLALCKGDKVKEAYQMLKEADKKGVALGPSHYDSVIRALLSKGFIEDAMAVKDIAQSHVPGFKLSDLARNLLIVSHSKRNEPKDALDELKLMLQANHVPLQLTISRLVQALGRHGDVAGIEEVESLMKGLSTTLKLSNMLFVNNKALAHIKNGDMDSAVEVLEAVYTSPDSTSPNMSFVFRRVLEDGNEKALDKLSAMAERLANHFDCYRPASDLFLQLLDNDKVEDAKSMLARCSALAEQKQALVSYMTRKSQSPGQVGRIKTLLSLIPDFTEKEVLYPYLMKCHVLDKDLSSAKALHEQMEKEGVAVDELSLKRLAVLYRSAGELAPFPEPPESFKFYADKLKEKTANTEMTAEK</sequence>
<protein>
    <recommendedName>
        <fullName evidence="4">PROP1-like PPR domain-containing protein</fullName>
    </recommendedName>
</protein>
<dbReference type="InterPro" id="IPR002885">
    <property type="entry name" value="PPR_rpt"/>
</dbReference>